<gene>
    <name evidence="2" type="ORF">ATK30_8667</name>
    <name evidence="1" type="ORF">H5411_00685</name>
</gene>
<evidence type="ECO:0008006" key="5">
    <source>
        <dbReference type="Google" id="ProtNLM"/>
    </source>
</evidence>
<accession>A0A2N3WUZ7</accession>
<organism evidence="2 3">
    <name type="scientific">Amycolatopsis echigonensis</name>
    <dbReference type="NCBI Taxonomy" id="2576905"/>
    <lineage>
        <taxon>Bacteria</taxon>
        <taxon>Bacillati</taxon>
        <taxon>Actinomycetota</taxon>
        <taxon>Actinomycetes</taxon>
        <taxon>Pseudonocardiales</taxon>
        <taxon>Pseudonocardiaceae</taxon>
        <taxon>Amycolatopsis</taxon>
    </lineage>
</organism>
<dbReference type="Proteomes" id="UP000550260">
    <property type="component" value="Unassembled WGS sequence"/>
</dbReference>
<keyword evidence="3" id="KW-1185">Reference proteome</keyword>
<evidence type="ECO:0000313" key="2">
    <source>
        <dbReference type="EMBL" id="PKV97674.1"/>
    </source>
</evidence>
<evidence type="ECO:0000313" key="4">
    <source>
        <dbReference type="Proteomes" id="UP000550260"/>
    </source>
</evidence>
<evidence type="ECO:0000313" key="3">
    <source>
        <dbReference type="Proteomes" id="UP000233750"/>
    </source>
</evidence>
<comment type="caution">
    <text evidence="2">The sequence shown here is derived from an EMBL/GenBank/DDBJ whole genome shotgun (WGS) entry which is preliminary data.</text>
</comment>
<dbReference type="RefSeq" id="WP_101440359.1">
    <property type="nucleotide sequence ID" value="NZ_JACJHR010000001.1"/>
</dbReference>
<reference evidence="1 4" key="2">
    <citation type="submission" date="2020-08" db="EMBL/GenBank/DDBJ databases">
        <title>Amycolatopsis echigonensis JCM 21831.</title>
        <authorList>
            <person name="Tedsree N."/>
            <person name="Kuncharoen N."/>
            <person name="Likhitwitayawuid K."/>
            <person name="Tanasupawat S."/>
        </authorList>
    </citation>
    <scope>NUCLEOTIDE SEQUENCE [LARGE SCALE GENOMIC DNA]</scope>
    <source>
        <strain evidence="1 4">JCM 21831</strain>
    </source>
</reference>
<dbReference type="Proteomes" id="UP000233750">
    <property type="component" value="Unassembled WGS sequence"/>
</dbReference>
<reference evidence="2 3" key="1">
    <citation type="submission" date="2017-12" db="EMBL/GenBank/DDBJ databases">
        <title>Sequencing the genomes of 1000 Actinobacteria strains.</title>
        <authorList>
            <person name="Klenk H.-P."/>
        </authorList>
    </citation>
    <scope>NUCLEOTIDE SEQUENCE [LARGE SCALE GENOMIC DNA]</scope>
    <source>
        <strain evidence="2 3">DSM 45165</strain>
    </source>
</reference>
<name>A0A2N3WUZ7_9PSEU</name>
<accession>A0A8E1T2S0</accession>
<proteinExistence type="predicted"/>
<dbReference type="EMBL" id="PJMY01000003">
    <property type="protein sequence ID" value="PKV97674.1"/>
    <property type="molecule type" value="Genomic_DNA"/>
</dbReference>
<protein>
    <recommendedName>
        <fullName evidence="5">ABM domain-containing protein</fullName>
    </recommendedName>
</protein>
<evidence type="ECO:0000313" key="1">
    <source>
        <dbReference type="EMBL" id="MBB2497653.1"/>
    </source>
</evidence>
<dbReference type="AlphaFoldDB" id="A0A2N3WUZ7"/>
<dbReference type="EMBL" id="JACJHR010000001">
    <property type="protein sequence ID" value="MBB2497653.1"/>
    <property type="molecule type" value="Genomic_DNA"/>
</dbReference>
<sequence length="89" mass="9544">MHAVVFTVEFKPSATPQQLDNELDHLASHVRTIPGFVRGTWATDGRTGVSFQLFTDETAARSVAANASVPADAAVSLRSANVYEVARDV</sequence>